<dbReference type="InterPro" id="IPR011990">
    <property type="entry name" value="TPR-like_helical_dom_sf"/>
</dbReference>
<gene>
    <name evidence="1" type="ORF">RBB77_20745</name>
</gene>
<evidence type="ECO:0000313" key="1">
    <source>
        <dbReference type="EMBL" id="XCB32824.1"/>
    </source>
</evidence>
<dbReference type="AlphaFoldDB" id="A0AAU7ZPF4"/>
<name>A0AAU7ZPF4_9BACT</name>
<organism evidence="1">
    <name type="scientific">Tunturiibacter psychrotolerans</name>
    <dbReference type="NCBI Taxonomy" id="3069686"/>
    <lineage>
        <taxon>Bacteria</taxon>
        <taxon>Pseudomonadati</taxon>
        <taxon>Acidobacteriota</taxon>
        <taxon>Terriglobia</taxon>
        <taxon>Terriglobales</taxon>
        <taxon>Acidobacteriaceae</taxon>
        <taxon>Tunturiibacter</taxon>
    </lineage>
</organism>
<reference evidence="1" key="1">
    <citation type="submission" date="2023-08" db="EMBL/GenBank/DDBJ databases">
        <authorList>
            <person name="Messyasz A."/>
            <person name="Mannisto M.K."/>
            <person name="Kerkhof L.J."/>
            <person name="Haggblom M."/>
        </authorList>
    </citation>
    <scope>NUCLEOTIDE SEQUENCE</scope>
    <source>
        <strain evidence="1">X5P6</strain>
    </source>
</reference>
<evidence type="ECO:0008006" key="2">
    <source>
        <dbReference type="Google" id="ProtNLM"/>
    </source>
</evidence>
<protein>
    <recommendedName>
        <fullName evidence="2">DUF4034 domain-containing protein</fullName>
    </recommendedName>
</protein>
<sequence>MHVSTPVAASPAHTSARIARRIALSGSFLLLLFTASAFAFSAPLTGTPLNDGYYALYNLDFDAAHAHFGQWMTAHPDDCLGSASDAAAYIFTEFNILGVLDIELFADDNRFTSRTRPPIDPVLKKGFNDRIDQSNRLADAALQHNPNDSNALYCKAVTSGMQADWASLIDRHEYGAFKYSELASKYAKQALAINPTLYDANLAVGIENYMLSLKAAPIRWFLGMAGAGTNKAEGVRLLKLTAEQGHYLAPFARLMLAVGELRDGRTQSGKQILIGLSQEFPKNTLYQRQIARLH</sequence>
<dbReference type="KEGG" id="tpsc:RBB77_20745"/>
<accession>A0AAU7ZPF4</accession>
<proteinExistence type="predicted"/>
<dbReference type="EMBL" id="CP132942">
    <property type="protein sequence ID" value="XCB32824.1"/>
    <property type="molecule type" value="Genomic_DNA"/>
</dbReference>
<dbReference type="SUPFAM" id="SSF48452">
    <property type="entry name" value="TPR-like"/>
    <property type="match status" value="1"/>
</dbReference>
<reference evidence="1" key="2">
    <citation type="journal article" date="2024" name="Environ. Microbiol.">
        <title>Genome analysis and description of Tunturibacter gen. nov. expands the diversity of Terriglobia in tundra soils.</title>
        <authorList>
            <person name="Messyasz A."/>
            <person name="Mannisto M.K."/>
            <person name="Kerkhof L.J."/>
            <person name="Haggblom M.M."/>
        </authorList>
    </citation>
    <scope>NUCLEOTIDE SEQUENCE</scope>
    <source>
        <strain evidence="1">X5P6</strain>
    </source>
</reference>
<dbReference type="RefSeq" id="WP_353063662.1">
    <property type="nucleotide sequence ID" value="NZ_CP132942.1"/>
</dbReference>